<evidence type="ECO:0000256" key="2">
    <source>
        <dbReference type="SAM" id="SignalP"/>
    </source>
</evidence>
<protein>
    <recommendedName>
        <fullName evidence="5">Six-hairpin glycosidase</fullName>
    </recommendedName>
</protein>
<comment type="caution">
    <text evidence="3">The sequence shown here is derived from an EMBL/GenBank/DDBJ whole genome shotgun (WGS) entry which is preliminary data.</text>
</comment>
<dbReference type="Pfam" id="PF07470">
    <property type="entry name" value="Glyco_hydro_88"/>
    <property type="match status" value="1"/>
</dbReference>
<dbReference type="AlphaFoldDB" id="A0A9P5Z721"/>
<dbReference type="PANTHER" id="PTHR41814">
    <property type="entry name" value="EXPRESSED PROTEIN"/>
    <property type="match status" value="1"/>
</dbReference>
<dbReference type="InterPro" id="IPR012341">
    <property type="entry name" value="6hp_glycosidase-like_sf"/>
</dbReference>
<keyword evidence="4" id="KW-1185">Reference proteome</keyword>
<dbReference type="GO" id="GO:0005975">
    <property type="term" value="P:carbohydrate metabolic process"/>
    <property type="evidence" value="ECO:0007669"/>
    <property type="project" value="InterPro"/>
</dbReference>
<feature type="chain" id="PRO_5040121151" description="Six-hairpin glycosidase" evidence="2">
    <location>
        <begin position="17"/>
        <end position="387"/>
    </location>
</feature>
<dbReference type="Proteomes" id="UP000807469">
    <property type="component" value="Unassembled WGS sequence"/>
</dbReference>
<proteinExistence type="predicted"/>
<gene>
    <name evidence="3" type="ORF">BDN70DRAFT_875663</name>
</gene>
<feature type="signal peptide" evidence="2">
    <location>
        <begin position="1"/>
        <end position="16"/>
    </location>
</feature>
<name>A0A9P5Z721_9AGAR</name>
<keyword evidence="1" id="KW-0378">Hydrolase</keyword>
<evidence type="ECO:0000313" key="3">
    <source>
        <dbReference type="EMBL" id="KAF9482021.1"/>
    </source>
</evidence>
<keyword evidence="2" id="KW-0732">Signal</keyword>
<accession>A0A9P5Z721</accession>
<dbReference type="Gene3D" id="1.50.10.10">
    <property type="match status" value="1"/>
</dbReference>
<dbReference type="EMBL" id="MU155171">
    <property type="protein sequence ID" value="KAF9482021.1"/>
    <property type="molecule type" value="Genomic_DNA"/>
</dbReference>
<dbReference type="InterPro" id="IPR008928">
    <property type="entry name" value="6-hairpin_glycosidase_sf"/>
</dbReference>
<evidence type="ECO:0000313" key="4">
    <source>
        <dbReference type="Proteomes" id="UP000807469"/>
    </source>
</evidence>
<dbReference type="InterPro" id="IPR010905">
    <property type="entry name" value="Glyco_hydro_88"/>
</dbReference>
<dbReference type="PANTHER" id="PTHR41814:SF1">
    <property type="entry name" value="CELLULASE"/>
    <property type="match status" value="1"/>
</dbReference>
<dbReference type="OrthoDB" id="4138492at2759"/>
<reference evidence="3" key="1">
    <citation type="submission" date="2020-11" db="EMBL/GenBank/DDBJ databases">
        <authorList>
            <consortium name="DOE Joint Genome Institute"/>
            <person name="Ahrendt S."/>
            <person name="Riley R."/>
            <person name="Andreopoulos W."/>
            <person name="Labutti K."/>
            <person name="Pangilinan J."/>
            <person name="Ruiz-Duenas F.J."/>
            <person name="Barrasa J.M."/>
            <person name="Sanchez-Garcia M."/>
            <person name="Camarero S."/>
            <person name="Miyauchi S."/>
            <person name="Serrano A."/>
            <person name="Linde D."/>
            <person name="Babiker R."/>
            <person name="Drula E."/>
            <person name="Ayuso-Fernandez I."/>
            <person name="Pacheco R."/>
            <person name="Padilla G."/>
            <person name="Ferreira P."/>
            <person name="Barriuso J."/>
            <person name="Kellner H."/>
            <person name="Castanera R."/>
            <person name="Alfaro M."/>
            <person name="Ramirez L."/>
            <person name="Pisabarro A.G."/>
            <person name="Kuo A."/>
            <person name="Tritt A."/>
            <person name="Lipzen A."/>
            <person name="He G."/>
            <person name="Yan M."/>
            <person name="Ng V."/>
            <person name="Cullen D."/>
            <person name="Martin F."/>
            <person name="Rosso M.-N."/>
            <person name="Henrissat B."/>
            <person name="Hibbett D."/>
            <person name="Martinez A.T."/>
            <person name="Grigoriev I.V."/>
        </authorList>
    </citation>
    <scope>NUCLEOTIDE SEQUENCE</scope>
    <source>
        <strain evidence="3">CIRM-BRFM 674</strain>
    </source>
</reference>
<sequence>MAPWFTGLTAVSASLANLVPGLGRGLNQTTTSKVRANLLQAANASWELGTATEALLELSYPSLSVFNASAFPPHARLAAPAAPTDVLRIATTVVTEKPTDSLPLLPNDGSAADPASIGVAVLVANWTRTNLSDHQYADAASGQLQYLLDVVPRSPEGAISHRNSEVQLWADFVYMVPPFIAYYGSLQGGQAGMTNLQAAYDQCRLYRDALRDDSGLWRHITLGSFTDDSHWATGNAWAAAGMLRVLSTMNHTSAGKQFIGQQANLTEWINEILVASWEHQNDDGSLMNVVDDSTSFVDMSATALLASVTYRMAVFQKNTSLIEPAIRALGAITQHVDADGWLFNTTDPITFHTPLAPGQHSPEGQAFVLLLQSAWQAFSQFVTKKNT</sequence>
<dbReference type="GO" id="GO:0016787">
    <property type="term" value="F:hydrolase activity"/>
    <property type="evidence" value="ECO:0007669"/>
    <property type="project" value="UniProtKB-KW"/>
</dbReference>
<organism evidence="3 4">
    <name type="scientific">Pholiota conissans</name>
    <dbReference type="NCBI Taxonomy" id="109636"/>
    <lineage>
        <taxon>Eukaryota</taxon>
        <taxon>Fungi</taxon>
        <taxon>Dikarya</taxon>
        <taxon>Basidiomycota</taxon>
        <taxon>Agaricomycotina</taxon>
        <taxon>Agaricomycetes</taxon>
        <taxon>Agaricomycetidae</taxon>
        <taxon>Agaricales</taxon>
        <taxon>Agaricineae</taxon>
        <taxon>Strophariaceae</taxon>
        <taxon>Pholiota</taxon>
    </lineage>
</organism>
<dbReference type="SUPFAM" id="SSF48208">
    <property type="entry name" value="Six-hairpin glycosidases"/>
    <property type="match status" value="1"/>
</dbReference>
<evidence type="ECO:0008006" key="5">
    <source>
        <dbReference type="Google" id="ProtNLM"/>
    </source>
</evidence>
<evidence type="ECO:0000256" key="1">
    <source>
        <dbReference type="ARBA" id="ARBA00022801"/>
    </source>
</evidence>